<gene>
    <name evidence="1" type="ORF">MLD38_005193</name>
</gene>
<accession>A0ACB9S8H4</accession>
<comment type="caution">
    <text evidence="1">The sequence shown here is derived from an EMBL/GenBank/DDBJ whole genome shotgun (WGS) entry which is preliminary data.</text>
</comment>
<dbReference type="Proteomes" id="UP001057402">
    <property type="component" value="Chromosome 2"/>
</dbReference>
<protein>
    <submittedName>
        <fullName evidence="1">Uncharacterized protein</fullName>
    </submittedName>
</protein>
<proteinExistence type="predicted"/>
<keyword evidence="2" id="KW-1185">Reference proteome</keyword>
<evidence type="ECO:0000313" key="2">
    <source>
        <dbReference type="Proteomes" id="UP001057402"/>
    </source>
</evidence>
<sequence length="77" mass="8670">MWGEILSSTGNGMLPGGKFVQAFQKGFFLDLHKLLIKVINRNQESRIHDNLSGKVGLIKERNNNIKRVVNLYADLSS</sequence>
<name>A0ACB9S8H4_9MYRT</name>
<dbReference type="EMBL" id="CM042881">
    <property type="protein sequence ID" value="KAI4387354.1"/>
    <property type="molecule type" value="Genomic_DNA"/>
</dbReference>
<organism evidence="1 2">
    <name type="scientific">Melastoma candidum</name>
    <dbReference type="NCBI Taxonomy" id="119954"/>
    <lineage>
        <taxon>Eukaryota</taxon>
        <taxon>Viridiplantae</taxon>
        <taxon>Streptophyta</taxon>
        <taxon>Embryophyta</taxon>
        <taxon>Tracheophyta</taxon>
        <taxon>Spermatophyta</taxon>
        <taxon>Magnoliopsida</taxon>
        <taxon>eudicotyledons</taxon>
        <taxon>Gunneridae</taxon>
        <taxon>Pentapetalae</taxon>
        <taxon>rosids</taxon>
        <taxon>malvids</taxon>
        <taxon>Myrtales</taxon>
        <taxon>Melastomataceae</taxon>
        <taxon>Melastomatoideae</taxon>
        <taxon>Melastomateae</taxon>
        <taxon>Melastoma</taxon>
    </lineage>
</organism>
<reference evidence="2" key="1">
    <citation type="journal article" date="2023" name="Front. Plant Sci.">
        <title>Chromosomal-level genome assembly of Melastoma candidum provides insights into trichome evolution.</title>
        <authorList>
            <person name="Zhong Y."/>
            <person name="Wu W."/>
            <person name="Sun C."/>
            <person name="Zou P."/>
            <person name="Liu Y."/>
            <person name="Dai S."/>
            <person name="Zhou R."/>
        </authorList>
    </citation>
    <scope>NUCLEOTIDE SEQUENCE [LARGE SCALE GENOMIC DNA]</scope>
</reference>
<evidence type="ECO:0000313" key="1">
    <source>
        <dbReference type="EMBL" id="KAI4387354.1"/>
    </source>
</evidence>